<evidence type="ECO:0000313" key="5">
    <source>
        <dbReference type="Proteomes" id="UP001144471"/>
    </source>
</evidence>
<dbReference type="Gene3D" id="3.40.50.150">
    <property type="entry name" value="Vaccinia Virus protein VP39"/>
    <property type="match status" value="1"/>
</dbReference>
<proteinExistence type="predicted"/>
<name>A0A9W6LN82_9FUSO</name>
<keyword evidence="1 4" id="KW-0489">Methyltransferase</keyword>
<organism evidence="4 5">
    <name type="scientific">Propionigenium maris DSM 9537</name>
    <dbReference type="NCBI Taxonomy" id="1123000"/>
    <lineage>
        <taxon>Bacteria</taxon>
        <taxon>Fusobacteriati</taxon>
        <taxon>Fusobacteriota</taxon>
        <taxon>Fusobacteriia</taxon>
        <taxon>Fusobacteriales</taxon>
        <taxon>Fusobacteriaceae</taxon>
        <taxon>Propionigenium</taxon>
    </lineage>
</organism>
<evidence type="ECO:0000256" key="2">
    <source>
        <dbReference type="ARBA" id="ARBA00022679"/>
    </source>
</evidence>
<evidence type="ECO:0000313" key="4">
    <source>
        <dbReference type="EMBL" id="GLI56372.1"/>
    </source>
</evidence>
<comment type="caution">
    <text evidence="4">The sequence shown here is derived from an EMBL/GenBank/DDBJ whole genome shotgun (WGS) entry which is preliminary data.</text>
</comment>
<dbReference type="CDD" id="cd02440">
    <property type="entry name" value="AdoMet_MTases"/>
    <property type="match status" value="1"/>
</dbReference>
<accession>A0A9W6LN82</accession>
<dbReference type="PANTHER" id="PTHR43861">
    <property type="entry name" value="TRANS-ACONITATE 2-METHYLTRANSFERASE-RELATED"/>
    <property type="match status" value="1"/>
</dbReference>
<dbReference type="GO" id="GO:0008168">
    <property type="term" value="F:methyltransferase activity"/>
    <property type="evidence" value="ECO:0007669"/>
    <property type="project" value="UniProtKB-KW"/>
</dbReference>
<dbReference type="Pfam" id="PF13649">
    <property type="entry name" value="Methyltransf_25"/>
    <property type="match status" value="1"/>
</dbReference>
<dbReference type="RefSeq" id="WP_281835497.1">
    <property type="nucleotide sequence ID" value="NZ_BSDY01000008.1"/>
</dbReference>
<dbReference type="PANTHER" id="PTHR43861:SF1">
    <property type="entry name" value="TRANS-ACONITATE 2-METHYLTRANSFERASE"/>
    <property type="match status" value="1"/>
</dbReference>
<keyword evidence="5" id="KW-1185">Reference proteome</keyword>
<dbReference type="InterPro" id="IPR029063">
    <property type="entry name" value="SAM-dependent_MTases_sf"/>
</dbReference>
<keyword evidence="2" id="KW-0808">Transferase</keyword>
<dbReference type="Gene3D" id="2.20.25.110">
    <property type="entry name" value="S-adenosyl-L-methionine-dependent methyltransferases"/>
    <property type="match status" value="1"/>
</dbReference>
<dbReference type="AlphaFoldDB" id="A0A9W6LN82"/>
<protein>
    <submittedName>
        <fullName evidence="4">Methyltransferase</fullName>
    </submittedName>
</protein>
<evidence type="ECO:0000256" key="1">
    <source>
        <dbReference type="ARBA" id="ARBA00022603"/>
    </source>
</evidence>
<dbReference type="GO" id="GO:0032259">
    <property type="term" value="P:methylation"/>
    <property type="evidence" value="ECO:0007669"/>
    <property type="project" value="UniProtKB-KW"/>
</dbReference>
<dbReference type="EMBL" id="BSDY01000008">
    <property type="protein sequence ID" value="GLI56372.1"/>
    <property type="molecule type" value="Genomic_DNA"/>
</dbReference>
<dbReference type="InterPro" id="IPR041698">
    <property type="entry name" value="Methyltransf_25"/>
</dbReference>
<dbReference type="Proteomes" id="UP001144471">
    <property type="component" value="Unassembled WGS sequence"/>
</dbReference>
<reference evidence="4" key="1">
    <citation type="submission" date="2022-12" db="EMBL/GenBank/DDBJ databases">
        <title>Reference genome sequencing for broad-spectrum identification of bacterial and archaeal isolates by mass spectrometry.</title>
        <authorList>
            <person name="Sekiguchi Y."/>
            <person name="Tourlousse D.M."/>
        </authorList>
    </citation>
    <scope>NUCLEOTIDE SEQUENCE</scope>
    <source>
        <strain evidence="4">10succ1</strain>
    </source>
</reference>
<dbReference type="SUPFAM" id="SSF53335">
    <property type="entry name" value="S-adenosyl-L-methionine-dependent methyltransferases"/>
    <property type="match status" value="1"/>
</dbReference>
<evidence type="ECO:0000259" key="3">
    <source>
        <dbReference type="Pfam" id="PF13649"/>
    </source>
</evidence>
<feature type="domain" description="Methyltransferase" evidence="3">
    <location>
        <begin position="40"/>
        <end position="133"/>
    </location>
</feature>
<sequence>MYKEFSKVYDEFMEYADYDLWYETLCQLIGVTEVQGDKLLDLGCGTGEILLRAHHDFKCEGADLSSGMLKRASEKLNSEGVEVPLYEQDMRELSLGKRYDVIVSMFDTVNHLTNREDLVKLFRGIYNHLEEDGVYIFDVVDREFMEEMFPGGVFLDERENMTVIWEHEYDEETGLDYIDTTFFVKNDMGSYDKYIEDYEKKVFTHEEIGQCAEEAGLDVRGIYENSELAGRRYFYTLEKKSK</sequence>
<gene>
    <name evidence="4" type="ORF">PM10SUCC1_18860</name>
</gene>